<name>C2BE39_9FIRM</name>
<accession>C2BE39</accession>
<organism evidence="1 2">
    <name type="scientific">Anaerococcus lactolyticus ATCC 51172</name>
    <dbReference type="NCBI Taxonomy" id="525254"/>
    <lineage>
        <taxon>Bacteria</taxon>
        <taxon>Bacillati</taxon>
        <taxon>Bacillota</taxon>
        <taxon>Tissierellia</taxon>
        <taxon>Tissierellales</taxon>
        <taxon>Peptoniphilaceae</taxon>
        <taxon>Anaerococcus</taxon>
    </lineage>
</organism>
<dbReference type="HOGENOM" id="CLU_3179484_0_0_9"/>
<keyword evidence="2" id="KW-1185">Reference proteome</keyword>
<dbReference type="AlphaFoldDB" id="C2BE39"/>
<sequence>MLSSCLYSLAMMKDWLKLEIKNLRREQMNIYASNTSVAYQKETVPS</sequence>
<gene>
    <name evidence="1" type="ORF">HMPREF0072_0609</name>
</gene>
<comment type="caution">
    <text evidence="1">The sequence shown here is derived from an EMBL/GenBank/DDBJ whole genome shotgun (WGS) entry which is preliminary data.</text>
</comment>
<protein>
    <submittedName>
        <fullName evidence="1">Uncharacterized protein</fullName>
    </submittedName>
</protein>
<dbReference type="EMBL" id="ABYO01000130">
    <property type="protein sequence ID" value="EEI86827.1"/>
    <property type="molecule type" value="Genomic_DNA"/>
</dbReference>
<proteinExistence type="predicted"/>
<evidence type="ECO:0000313" key="2">
    <source>
        <dbReference type="Proteomes" id="UP000005984"/>
    </source>
</evidence>
<reference evidence="1 2" key="1">
    <citation type="submission" date="2008-10" db="EMBL/GenBank/DDBJ databases">
        <authorList>
            <person name="Qin X."/>
            <person name="Bachman B."/>
            <person name="Battles P."/>
            <person name="Bell A."/>
            <person name="Bess C."/>
            <person name="Bickham C."/>
            <person name="Chaboub L."/>
            <person name="Chen D."/>
            <person name="Coyle M."/>
            <person name="Deiros D.R."/>
            <person name="Dinh H."/>
            <person name="Forbes L."/>
            <person name="Fowler G."/>
            <person name="Francisco L."/>
            <person name="Fu Q."/>
            <person name="Gubbala S."/>
            <person name="Hale W."/>
            <person name="Han Y."/>
            <person name="Hemphill L."/>
            <person name="Highlander S.K."/>
            <person name="Hirani K."/>
            <person name="Hogues M."/>
            <person name="Jackson L."/>
            <person name="Jakkamsetti A."/>
            <person name="Javaid M."/>
            <person name="Jiang H."/>
            <person name="Korchina V."/>
            <person name="Kovar C."/>
            <person name="Lara F."/>
            <person name="Lee S."/>
            <person name="Mata R."/>
            <person name="Mathew T."/>
            <person name="Moen C."/>
            <person name="Morales K."/>
            <person name="Munidasa M."/>
            <person name="Nazareth L."/>
            <person name="Ngo R."/>
            <person name="Nguyen L."/>
            <person name="Okwuonu G."/>
            <person name="Ongeri F."/>
            <person name="Patil S."/>
            <person name="Petrosino J."/>
            <person name="Pham C."/>
            <person name="Pham P."/>
            <person name="Pu L.-L."/>
            <person name="Puazo M."/>
            <person name="Raj R."/>
            <person name="Reid J."/>
            <person name="Rouhana J."/>
            <person name="Saada N."/>
            <person name="Shang Y."/>
            <person name="Simmons D."/>
            <person name="Thornton R."/>
            <person name="Warren J."/>
            <person name="Weissenberger G."/>
            <person name="Zhang J."/>
            <person name="Zhang L."/>
            <person name="Zhou C."/>
            <person name="Zhu D."/>
            <person name="Muzny D."/>
            <person name="Worley K."/>
            <person name="Gibbs R."/>
        </authorList>
    </citation>
    <scope>NUCLEOTIDE SEQUENCE [LARGE SCALE GENOMIC DNA]</scope>
    <source>
        <strain evidence="1 2">ATCC 51172</strain>
    </source>
</reference>
<evidence type="ECO:0000313" key="1">
    <source>
        <dbReference type="EMBL" id="EEI86827.1"/>
    </source>
</evidence>
<dbReference type="Proteomes" id="UP000005984">
    <property type="component" value="Unassembled WGS sequence"/>
</dbReference>